<evidence type="ECO:0000313" key="3">
    <source>
        <dbReference type="EMBL" id="TWB39564.1"/>
    </source>
</evidence>
<comment type="caution">
    <text evidence="3">The sequence shown here is derived from an EMBL/GenBank/DDBJ whole genome shotgun (WGS) entry which is preliminary data.</text>
</comment>
<feature type="signal peptide" evidence="2">
    <location>
        <begin position="1"/>
        <end position="31"/>
    </location>
</feature>
<protein>
    <submittedName>
        <fullName evidence="3">MtrB/PioB family decaheme-associated outer membrane protein</fullName>
    </submittedName>
</protein>
<dbReference type="InterPro" id="IPR020016">
    <property type="entry name" value="Decahaem-assoc_OM_MtrB/PioB"/>
</dbReference>
<dbReference type="Proteomes" id="UP000315751">
    <property type="component" value="Unassembled WGS sequence"/>
</dbReference>
<gene>
    <name evidence="3" type="ORF">FBZ90_11028</name>
</gene>
<dbReference type="Pfam" id="PF11854">
    <property type="entry name" value="MtrB_PioB"/>
    <property type="match status" value="1"/>
</dbReference>
<keyword evidence="4" id="KW-1185">Reference proteome</keyword>
<dbReference type="AlphaFoldDB" id="A0A560H1E9"/>
<feature type="chain" id="PRO_5022024706" evidence="2">
    <location>
        <begin position="32"/>
        <end position="846"/>
    </location>
</feature>
<evidence type="ECO:0000313" key="4">
    <source>
        <dbReference type="Proteomes" id="UP000315751"/>
    </source>
</evidence>
<name>A0A560H1E9_9PROT</name>
<dbReference type="EMBL" id="VITR01000010">
    <property type="protein sequence ID" value="TWB39564.1"/>
    <property type="molecule type" value="Genomic_DNA"/>
</dbReference>
<reference evidence="3 4" key="1">
    <citation type="submission" date="2019-06" db="EMBL/GenBank/DDBJ databases">
        <title>Genomic Encyclopedia of Type Strains, Phase IV (KMG-V): Genome sequencing to study the core and pangenomes of soil and plant-associated prokaryotes.</title>
        <authorList>
            <person name="Whitman W."/>
        </authorList>
    </citation>
    <scope>NUCLEOTIDE SEQUENCE [LARGE SCALE GENOMIC DNA]</scope>
    <source>
        <strain evidence="3 4">BR 11622</strain>
    </source>
</reference>
<dbReference type="RefSeq" id="WP_145733932.1">
    <property type="nucleotide sequence ID" value="NZ_VITR01000010.1"/>
</dbReference>
<dbReference type="OrthoDB" id="8132925at2"/>
<sequence>MRQRQKKSTPRLPTRYLVTAALLEMASAPIAATVARADSGTTGYGGPGNVLNPTGQIMNRARDDDGLSVIDDVTRTPTGLMYPVPYHTPEMTQSQSNPDWWTLGWFEAGIMGTFGQDSRSASLNRYGDWKNGFTVTSLGFEAEDRKTALHVSAFGQNVGRTDQYFQVDVGRYGVYDLQAYFDSIPHTFSTVAKSLWDGAGTGNLTLRGGLTPGASTPAQVNAVAAAVGPSTLRILREKAGSSLTYTADEHTELFLKISDERRNGTQPISATFGIPFQNGATQLIQPIHYQTVDVTGGVRYREERFQANLAYAGSFFRNDILDLTWQNPGLTSNTAPGAYIPQMGRLSLAPNNDYHTVKGDLAMQLSPSSRFTASLSYSLMRQDDALQAPTTGSAVITSGADTINLSQWNSASALSQPTANAAINILNAVAQYHYTVNPDLGLTLEVRDRDESNRTNYVAFNPQTGQYGYIAIDGGLAPFVPTLSGVYQVKTPGSLVQIRNMPFANNNLQVTAKAAYRLDTHWKLDLSYENDTIDHTVREITDAHDNIARAQLSTTGYEWGTARLSYEFARRIGSDYQSNPYTPYYSAALPGYIPATPSGDPAFALADLRKFDIANRTEHVLRGQANYILSPRSDLQLTGGLKVDDYDAAYGLRSTHAFDITTAYTYQMSAATTLTGYFTYQNQDRGVANIAATGAGTSGSAGAAGYPLANAWTETVGSDNYTAGLNAHHSWGVVSVNADYTFTRASTALDYAYAGTGAFFGVLSPAQAGSRFPAITYDSHAVQTDVRWQMSEALSYRLYYRFNYERLVDFHYTGLAAGAINNNTYLGVIPENYTVQTIGLLVQYVF</sequence>
<accession>A0A560H1E9</accession>
<evidence type="ECO:0000256" key="1">
    <source>
        <dbReference type="SAM" id="MobiDB-lite"/>
    </source>
</evidence>
<evidence type="ECO:0000256" key="2">
    <source>
        <dbReference type="SAM" id="SignalP"/>
    </source>
</evidence>
<keyword evidence="2" id="KW-0732">Signal</keyword>
<feature type="region of interest" description="Disordered" evidence="1">
    <location>
        <begin position="38"/>
        <end position="58"/>
    </location>
</feature>
<proteinExistence type="predicted"/>
<organism evidence="3 4">
    <name type="scientific">Nitrospirillum amazonense</name>
    <dbReference type="NCBI Taxonomy" id="28077"/>
    <lineage>
        <taxon>Bacteria</taxon>
        <taxon>Pseudomonadati</taxon>
        <taxon>Pseudomonadota</taxon>
        <taxon>Alphaproteobacteria</taxon>
        <taxon>Rhodospirillales</taxon>
        <taxon>Azospirillaceae</taxon>
        <taxon>Nitrospirillum</taxon>
    </lineage>
</organism>